<accession>A0ABW4JB90</accession>
<dbReference type="Proteomes" id="UP001597267">
    <property type="component" value="Unassembled WGS sequence"/>
</dbReference>
<sequence>MNASFAKLDGMTEGSSVEDALAMAEDYIGTYSLATDTMPESVYTLPEHASTDFASLVRVNVSEYRRKNDTRAVKKTLTIPNYLNELGNERGVNFSLVLSNALRQELGVK</sequence>
<evidence type="ECO:0000313" key="2">
    <source>
        <dbReference type="Proteomes" id="UP001597267"/>
    </source>
</evidence>
<protein>
    <submittedName>
        <fullName evidence="1">Type II toxin-antitoxin system HicB family antitoxin</fullName>
    </submittedName>
</protein>
<dbReference type="EMBL" id="JBHTOP010000026">
    <property type="protein sequence ID" value="MFD1672891.1"/>
    <property type="molecule type" value="Genomic_DNA"/>
</dbReference>
<comment type="caution">
    <text evidence="1">The sequence shown here is derived from an EMBL/GenBank/DDBJ whole genome shotgun (WGS) entry which is preliminary data.</text>
</comment>
<name>A0ABW4JB90_9LACO</name>
<dbReference type="RefSeq" id="WP_125712927.1">
    <property type="nucleotide sequence ID" value="NZ_JBHTOP010000026.1"/>
</dbReference>
<organism evidence="1 2">
    <name type="scientific">Agrilactobacillus yilanensis</name>
    <dbReference type="NCBI Taxonomy" id="2485997"/>
    <lineage>
        <taxon>Bacteria</taxon>
        <taxon>Bacillati</taxon>
        <taxon>Bacillota</taxon>
        <taxon>Bacilli</taxon>
        <taxon>Lactobacillales</taxon>
        <taxon>Lactobacillaceae</taxon>
        <taxon>Agrilactobacillus</taxon>
    </lineage>
</organism>
<evidence type="ECO:0000313" key="1">
    <source>
        <dbReference type="EMBL" id="MFD1672891.1"/>
    </source>
</evidence>
<proteinExistence type="predicted"/>
<reference evidence="2" key="1">
    <citation type="journal article" date="2019" name="Int. J. Syst. Evol. Microbiol.">
        <title>The Global Catalogue of Microorganisms (GCM) 10K type strain sequencing project: providing services to taxonomists for standard genome sequencing and annotation.</title>
        <authorList>
            <consortium name="The Broad Institute Genomics Platform"/>
            <consortium name="The Broad Institute Genome Sequencing Center for Infectious Disease"/>
            <person name="Wu L."/>
            <person name="Ma J."/>
        </authorList>
    </citation>
    <scope>NUCLEOTIDE SEQUENCE [LARGE SCALE GENOMIC DNA]</scope>
    <source>
        <strain evidence="2">CCM 8896</strain>
    </source>
</reference>
<gene>
    <name evidence="1" type="ORF">ACFQ5M_12345</name>
</gene>
<keyword evidence="2" id="KW-1185">Reference proteome</keyword>